<dbReference type="EMBL" id="JAUEDK010000003">
    <property type="protein sequence ID" value="MDN0073768.1"/>
    <property type="molecule type" value="Genomic_DNA"/>
</dbReference>
<feature type="domain" description="Cytochrome c" evidence="11">
    <location>
        <begin position="319"/>
        <end position="412"/>
    </location>
</feature>
<evidence type="ECO:0000256" key="9">
    <source>
        <dbReference type="PROSITE-ProRule" id="PRU00433"/>
    </source>
</evidence>
<sequence length="467" mass="49077">MKAHSLIRSAGFVGLALALHGTAARADADTDLVKRGEYLARAADCVACHTASGGQPYAGGYGIESPLGTIYSTNITPSKNGGIGNYSEAQFDAALRHGIRADGAHLYPAMPYTSYVKLAPDDVKALYQYFMHGVAPVDGAAKATELPFPFSVRLAMAGWNMLFLDKAPFQPDPAKSVEWNRGAYLVEALEHCSSCHTPRNALMAEQSGQAYAGGALGAWFAPNITADPVSGLGGWSESEVVEYLKTGRVPGKAQAAGPMAEAVEHSLQHLSDADLKAIAVYVKDLPAIRDVHDQQPGHVFGSSNSDEATLRGVAGVSASNSAGGAELFSAVCASCHQPAGSGSKDQYYPSLSHNTTLGRGDTRNLIAVILHGVARKADGKDVFMPGFGADSLVNPLSDQQIADVANYTLKQYGNPALKVSAHDVAAAREGGEPPLLAKLPRLMPWLIGGLVVILGLVAWLFGRRRKG</sequence>
<keyword evidence="6" id="KW-0677">Repeat</keyword>
<dbReference type="SUPFAM" id="SSF46626">
    <property type="entry name" value="Cytochrome c"/>
    <property type="match status" value="3"/>
</dbReference>
<keyword evidence="7 9" id="KW-0408">Iron</keyword>
<evidence type="ECO:0000256" key="10">
    <source>
        <dbReference type="SAM" id="Phobius"/>
    </source>
</evidence>
<keyword evidence="3 9" id="KW-0349">Heme</keyword>
<dbReference type="PROSITE" id="PS51007">
    <property type="entry name" value="CYTC"/>
    <property type="match status" value="3"/>
</dbReference>
<reference evidence="12" key="1">
    <citation type="submission" date="2023-06" db="EMBL/GenBank/DDBJ databases">
        <authorList>
            <person name="Zhang S."/>
        </authorList>
    </citation>
    <scope>NUCLEOTIDE SEQUENCE</scope>
    <source>
        <strain evidence="12">SG2303</strain>
    </source>
</reference>
<name>A0ABT7XJ26_9NEIS</name>
<dbReference type="InterPro" id="IPR014353">
    <property type="entry name" value="Membr-bd_ADH_cyt_c"/>
</dbReference>
<comment type="subcellular location">
    <subcellularLocation>
        <location evidence="1">Cell membrane</location>
    </subcellularLocation>
</comment>
<accession>A0ABT7XJ26</accession>
<dbReference type="Proteomes" id="UP001168540">
    <property type="component" value="Unassembled WGS sequence"/>
</dbReference>
<dbReference type="PANTHER" id="PTHR35008:SF8">
    <property type="entry name" value="ALCOHOL DEHYDROGENASE CYTOCHROME C SUBUNIT"/>
    <property type="match status" value="1"/>
</dbReference>
<dbReference type="PANTHER" id="PTHR35008">
    <property type="entry name" value="BLL4482 PROTEIN-RELATED"/>
    <property type="match status" value="1"/>
</dbReference>
<feature type="transmembrane region" description="Helical" evidence="10">
    <location>
        <begin position="442"/>
        <end position="461"/>
    </location>
</feature>
<comment type="caution">
    <text evidence="12">The sequence shown here is derived from an EMBL/GenBank/DDBJ whole genome shotgun (WGS) entry which is preliminary data.</text>
</comment>
<evidence type="ECO:0000256" key="1">
    <source>
        <dbReference type="ARBA" id="ARBA00004236"/>
    </source>
</evidence>
<dbReference type="Pfam" id="PF00034">
    <property type="entry name" value="Cytochrom_C"/>
    <property type="match status" value="3"/>
</dbReference>
<organism evidence="12 13">
    <name type="scientific">Crenobacter oryzisoli</name>
    <dbReference type="NCBI Taxonomy" id="3056844"/>
    <lineage>
        <taxon>Bacteria</taxon>
        <taxon>Pseudomonadati</taxon>
        <taxon>Pseudomonadota</taxon>
        <taxon>Betaproteobacteria</taxon>
        <taxon>Neisseriales</taxon>
        <taxon>Neisseriaceae</taxon>
        <taxon>Crenobacter</taxon>
    </lineage>
</organism>
<dbReference type="RefSeq" id="WP_289828309.1">
    <property type="nucleotide sequence ID" value="NZ_JAUEDK010000003.1"/>
</dbReference>
<feature type="domain" description="Cytochrome c" evidence="11">
    <location>
        <begin position="177"/>
        <end position="286"/>
    </location>
</feature>
<dbReference type="InterPro" id="IPR009056">
    <property type="entry name" value="Cyt_c-like_dom"/>
</dbReference>
<evidence type="ECO:0000259" key="11">
    <source>
        <dbReference type="PROSITE" id="PS51007"/>
    </source>
</evidence>
<evidence type="ECO:0000256" key="6">
    <source>
        <dbReference type="ARBA" id="ARBA00022737"/>
    </source>
</evidence>
<evidence type="ECO:0000313" key="13">
    <source>
        <dbReference type="Proteomes" id="UP001168540"/>
    </source>
</evidence>
<dbReference type="Gene3D" id="1.10.760.10">
    <property type="entry name" value="Cytochrome c-like domain"/>
    <property type="match status" value="3"/>
</dbReference>
<gene>
    <name evidence="12" type="ORF">QU481_02520</name>
</gene>
<proteinExistence type="predicted"/>
<evidence type="ECO:0000256" key="7">
    <source>
        <dbReference type="ARBA" id="ARBA00023004"/>
    </source>
</evidence>
<evidence type="ECO:0000256" key="4">
    <source>
        <dbReference type="ARBA" id="ARBA00022723"/>
    </source>
</evidence>
<evidence type="ECO:0000256" key="5">
    <source>
        <dbReference type="ARBA" id="ARBA00022729"/>
    </source>
</evidence>
<keyword evidence="2" id="KW-1003">Cell membrane</keyword>
<dbReference type="InterPro" id="IPR051459">
    <property type="entry name" value="Cytochrome_c-type_DH"/>
</dbReference>
<keyword evidence="10" id="KW-0812">Transmembrane</keyword>
<dbReference type="InterPro" id="IPR036909">
    <property type="entry name" value="Cyt_c-like_dom_sf"/>
</dbReference>
<keyword evidence="8 10" id="KW-0472">Membrane</keyword>
<evidence type="ECO:0000256" key="3">
    <source>
        <dbReference type="ARBA" id="ARBA00022617"/>
    </source>
</evidence>
<keyword evidence="5" id="KW-0732">Signal</keyword>
<keyword evidence="10" id="KW-1133">Transmembrane helix</keyword>
<evidence type="ECO:0000256" key="2">
    <source>
        <dbReference type="ARBA" id="ARBA00022475"/>
    </source>
</evidence>
<protein>
    <submittedName>
        <fullName evidence="12">Cytochrome c</fullName>
    </submittedName>
</protein>
<evidence type="ECO:0000313" key="12">
    <source>
        <dbReference type="EMBL" id="MDN0073768.1"/>
    </source>
</evidence>
<keyword evidence="4 9" id="KW-0479">Metal-binding</keyword>
<keyword evidence="13" id="KW-1185">Reference proteome</keyword>
<feature type="domain" description="Cytochrome c" evidence="11">
    <location>
        <begin position="31"/>
        <end position="134"/>
    </location>
</feature>
<dbReference type="PIRSF" id="PIRSF000018">
    <property type="entry name" value="Mb_ADH_cyt_c"/>
    <property type="match status" value="1"/>
</dbReference>
<evidence type="ECO:0000256" key="8">
    <source>
        <dbReference type="ARBA" id="ARBA00023136"/>
    </source>
</evidence>